<dbReference type="InterPro" id="IPR006016">
    <property type="entry name" value="UspA"/>
</dbReference>
<dbReference type="PRINTS" id="PR01438">
    <property type="entry name" value="UNVRSLSTRESS"/>
</dbReference>
<evidence type="ECO:0000256" key="1">
    <source>
        <dbReference type="ARBA" id="ARBA00008791"/>
    </source>
</evidence>
<protein>
    <submittedName>
        <fullName evidence="3">Universal stress protein</fullName>
    </submittedName>
</protein>
<feature type="domain" description="UspA" evidence="2">
    <location>
        <begin position="1"/>
        <end position="137"/>
    </location>
</feature>
<dbReference type="EMBL" id="JBHSXQ010000007">
    <property type="protein sequence ID" value="MFC6907155.1"/>
    <property type="molecule type" value="Genomic_DNA"/>
</dbReference>
<dbReference type="RefSeq" id="WP_340605743.1">
    <property type="nucleotide sequence ID" value="NZ_JBBMXV010000007.1"/>
</dbReference>
<dbReference type="InterPro" id="IPR006015">
    <property type="entry name" value="Universal_stress_UspA"/>
</dbReference>
<comment type="caution">
    <text evidence="3">The sequence shown here is derived from an EMBL/GenBank/DDBJ whole genome shotgun (WGS) entry which is preliminary data.</text>
</comment>
<dbReference type="PANTHER" id="PTHR46268">
    <property type="entry name" value="STRESS RESPONSE PROTEIN NHAX"/>
    <property type="match status" value="1"/>
</dbReference>
<evidence type="ECO:0000313" key="4">
    <source>
        <dbReference type="Proteomes" id="UP001596312"/>
    </source>
</evidence>
<evidence type="ECO:0000259" key="2">
    <source>
        <dbReference type="Pfam" id="PF00582"/>
    </source>
</evidence>
<dbReference type="PANTHER" id="PTHR46268:SF6">
    <property type="entry name" value="UNIVERSAL STRESS PROTEIN UP12"/>
    <property type="match status" value="1"/>
</dbReference>
<comment type="similarity">
    <text evidence="1">Belongs to the universal stress protein A family.</text>
</comment>
<reference evidence="3 4" key="1">
    <citation type="journal article" date="2019" name="Int. J. Syst. Evol. Microbiol.">
        <title>The Global Catalogue of Microorganisms (GCM) 10K type strain sequencing project: providing services to taxonomists for standard genome sequencing and annotation.</title>
        <authorList>
            <consortium name="The Broad Institute Genomics Platform"/>
            <consortium name="The Broad Institute Genome Sequencing Center for Infectious Disease"/>
            <person name="Wu L."/>
            <person name="Ma J."/>
        </authorList>
    </citation>
    <scope>NUCLEOTIDE SEQUENCE [LARGE SCALE GENOMIC DNA]</scope>
    <source>
        <strain evidence="3 4">CGMCC 1.3240</strain>
    </source>
</reference>
<dbReference type="Gene3D" id="3.40.50.620">
    <property type="entry name" value="HUPs"/>
    <property type="match status" value="1"/>
</dbReference>
<dbReference type="CDD" id="cd00293">
    <property type="entry name" value="USP-like"/>
    <property type="match status" value="1"/>
</dbReference>
<dbReference type="Proteomes" id="UP001596312">
    <property type="component" value="Unassembled WGS sequence"/>
</dbReference>
<dbReference type="AlphaFoldDB" id="A0ABD5VD93"/>
<dbReference type="SUPFAM" id="SSF52402">
    <property type="entry name" value="Adenine nucleotide alpha hydrolases-like"/>
    <property type="match status" value="1"/>
</dbReference>
<dbReference type="InterPro" id="IPR014729">
    <property type="entry name" value="Rossmann-like_a/b/a_fold"/>
</dbReference>
<proteinExistence type="inferred from homology"/>
<keyword evidence="4" id="KW-1185">Reference proteome</keyword>
<dbReference type="Pfam" id="PF00582">
    <property type="entry name" value="Usp"/>
    <property type="match status" value="1"/>
</dbReference>
<evidence type="ECO:0000313" key="3">
    <source>
        <dbReference type="EMBL" id="MFC6907155.1"/>
    </source>
</evidence>
<accession>A0ABD5VD93</accession>
<sequence>MYDRILLPVAQDASPDERYESVYSLAEHHGATLVVLSVADTNRDSVTTLGTEVVDTLETEATATVEQFAENGRNYSVGIETTVVQGVPHEEIVSYANEHDIDLLVMRKHDRNRLTETLLGSVTDRVVRLTELPVLVI</sequence>
<organism evidence="3 4">
    <name type="scientific">Halalkalicoccus tibetensis</name>
    <dbReference type="NCBI Taxonomy" id="175632"/>
    <lineage>
        <taxon>Archaea</taxon>
        <taxon>Methanobacteriati</taxon>
        <taxon>Methanobacteriota</taxon>
        <taxon>Stenosarchaea group</taxon>
        <taxon>Halobacteria</taxon>
        <taxon>Halobacteriales</taxon>
        <taxon>Halococcaceae</taxon>
        <taxon>Halalkalicoccus</taxon>
    </lineage>
</organism>
<name>A0ABD5VD93_9EURY</name>
<gene>
    <name evidence="3" type="ORF">ACFQGH_18395</name>
</gene>